<evidence type="ECO:0000256" key="4">
    <source>
        <dbReference type="ARBA" id="ARBA00022723"/>
    </source>
</evidence>
<keyword evidence="5" id="KW-0378">Hydrolase</keyword>
<dbReference type="InterPro" id="IPR011249">
    <property type="entry name" value="Metalloenz_LuxS/M16"/>
</dbReference>
<evidence type="ECO:0000313" key="12">
    <source>
        <dbReference type="EMBL" id="KLE35122.1"/>
    </source>
</evidence>
<evidence type="ECO:0000256" key="3">
    <source>
        <dbReference type="ARBA" id="ARBA00022670"/>
    </source>
</evidence>
<dbReference type="Pfam" id="PF05193">
    <property type="entry name" value="Peptidase_M16_C"/>
    <property type="match status" value="2"/>
</dbReference>
<feature type="signal peptide" evidence="9">
    <location>
        <begin position="1"/>
        <end position="26"/>
    </location>
</feature>
<evidence type="ECO:0000259" key="11">
    <source>
        <dbReference type="Pfam" id="PF05193"/>
    </source>
</evidence>
<dbReference type="InterPro" id="IPR001431">
    <property type="entry name" value="Pept_M16_Zn_BS"/>
</dbReference>
<keyword evidence="3" id="KW-0645">Protease</keyword>
<evidence type="ECO:0000256" key="1">
    <source>
        <dbReference type="ARBA" id="ARBA00001947"/>
    </source>
</evidence>
<comment type="similarity">
    <text evidence="2 8">Belongs to the peptidase M16 family.</text>
</comment>
<organism evidence="12 13">
    <name type="scientific">Aurantiacibacter luteus</name>
    <dbReference type="NCBI Taxonomy" id="1581420"/>
    <lineage>
        <taxon>Bacteria</taxon>
        <taxon>Pseudomonadati</taxon>
        <taxon>Pseudomonadota</taxon>
        <taxon>Alphaproteobacteria</taxon>
        <taxon>Sphingomonadales</taxon>
        <taxon>Erythrobacteraceae</taxon>
        <taxon>Aurantiacibacter</taxon>
    </lineage>
</organism>
<evidence type="ECO:0000256" key="6">
    <source>
        <dbReference type="ARBA" id="ARBA00022833"/>
    </source>
</evidence>
<dbReference type="GO" id="GO:0004222">
    <property type="term" value="F:metalloendopeptidase activity"/>
    <property type="evidence" value="ECO:0007669"/>
    <property type="project" value="InterPro"/>
</dbReference>
<evidence type="ECO:0000259" key="10">
    <source>
        <dbReference type="Pfam" id="PF00675"/>
    </source>
</evidence>
<feature type="domain" description="Peptidase M16 C-terminal" evidence="11">
    <location>
        <begin position="711"/>
        <end position="888"/>
    </location>
</feature>
<gene>
    <name evidence="12" type="ORF">AAW00_01150</name>
</gene>
<dbReference type="PATRIC" id="fig|1581420.6.peg.231"/>
<name>A0A0G9MWJ9_9SPHN</name>
<evidence type="ECO:0000313" key="13">
    <source>
        <dbReference type="Proteomes" id="UP000053464"/>
    </source>
</evidence>
<dbReference type="EMBL" id="LBHB01000001">
    <property type="protein sequence ID" value="KLE35122.1"/>
    <property type="molecule type" value="Genomic_DNA"/>
</dbReference>
<dbReference type="PANTHER" id="PTHR43690">
    <property type="entry name" value="NARDILYSIN"/>
    <property type="match status" value="1"/>
</dbReference>
<dbReference type="InterPro" id="IPR007863">
    <property type="entry name" value="Peptidase_M16_C"/>
</dbReference>
<dbReference type="Proteomes" id="UP000053464">
    <property type="component" value="Unassembled WGS sequence"/>
</dbReference>
<dbReference type="PANTHER" id="PTHR43690:SF17">
    <property type="entry name" value="PROTEIN YHJJ"/>
    <property type="match status" value="1"/>
</dbReference>
<dbReference type="Gene3D" id="3.30.830.10">
    <property type="entry name" value="Metalloenzyme, LuxS/M16 peptidase-like"/>
    <property type="match status" value="4"/>
</dbReference>
<comment type="cofactor">
    <cofactor evidence="1">
        <name>Zn(2+)</name>
        <dbReference type="ChEBI" id="CHEBI:29105"/>
    </cofactor>
</comment>
<evidence type="ECO:0000256" key="2">
    <source>
        <dbReference type="ARBA" id="ARBA00007261"/>
    </source>
</evidence>
<dbReference type="InterPro" id="IPR011765">
    <property type="entry name" value="Pept_M16_N"/>
</dbReference>
<proteinExistence type="inferred from homology"/>
<dbReference type="SUPFAM" id="SSF63411">
    <property type="entry name" value="LuxS/MPP-like metallohydrolase"/>
    <property type="match status" value="3"/>
</dbReference>
<dbReference type="STRING" id="1581420.AAW00_01150"/>
<feature type="chain" id="PRO_5002580399" evidence="9">
    <location>
        <begin position="27"/>
        <end position="966"/>
    </location>
</feature>
<evidence type="ECO:0000256" key="9">
    <source>
        <dbReference type="SAM" id="SignalP"/>
    </source>
</evidence>
<keyword evidence="4" id="KW-0479">Metal-binding</keyword>
<dbReference type="GO" id="GO:0046872">
    <property type="term" value="F:metal ion binding"/>
    <property type="evidence" value="ECO:0007669"/>
    <property type="project" value="UniProtKB-KW"/>
</dbReference>
<dbReference type="AlphaFoldDB" id="A0A0G9MWJ9"/>
<evidence type="ECO:0000256" key="7">
    <source>
        <dbReference type="ARBA" id="ARBA00023049"/>
    </source>
</evidence>
<sequence length="966" mass="105431">MKIRTLAVLTTALALPLTLQPVAVLAQDSVVAQSQGTVGVPAEIGAIFPEIAASDLPFDTDYRVGRLDNGMRYIIRSNATPPEQGSVYFWVDFGSVSESDDEEGYAHFIEHMAFNGSENIPEGEMISLLEREGLAFGADTNASTSFDTTLYRLDLPRNDMDLLDTALMIMRETASNLTFDNEAVDREKGVVLSEQRVRDTFQLRNVVDSLGFGFPGSRISQRMPIGQIEDLQAATGDKLRDLYNRYYRPDNTAIIVVGDFDADAVEAAVREKFGDWRATPSAPAAVFGPVDPAYAGETRIYTDPALPEQITVARNGNYITPPDTDASRFDQLLRQVGYGIVNRRLQSLSREEDPPFRGASFGTNDFFREGRSTTLTVLAADGEWQRGLAAAQSEYRRALAYGFTQSEVAEQVATIRNAVETNAAGAATRNNATFVGGAVTLLRDGRVPTTPASTLERFNALASAITPEAVLAAVQREAIPLEDPLIRYSGPAAPDGGAEALRTAWNAGMAAELAANTNVEAPPFAYTDFGTPGQVVSDTVREDLGIREVRFANGLMLNLKPTTLQDDRVLVQLNIDGGQLLATRDNPLAVAMFSSLPSGGLGQHTFDELQSVLAGRQVAFNVGTSDDTFRWNAGTTPRDLELQLQLMTAAIQDAAFRPTAEAQYRRNITSFFRQYRATPGGALGSELGGIVSDNDPRFTLQPEDAYLALSFAKLREDVMDRWQNGAMELALVGDIDADAAVALVARTLGTLPQRETTFRDYADNIDRTFTAERQARTIYHGGAPNQALVQMMWPTRDDSDPVESLRFSMLQRVMRLELTDIVREELGQAYSPGAGSDLSQVYPGYGTFDISAEVDVSQVEPTREAMLRAITLLRAGPLDEDVLVRARQPLLEGLGNLLDSNAGWMTLVDRAQTEPDRIERYQTAADVVRAITPEDLHALALRYLDPAERLEFVVLPTPDEDAATGG</sequence>
<dbReference type="InterPro" id="IPR050626">
    <property type="entry name" value="Peptidase_M16"/>
</dbReference>
<comment type="caution">
    <text evidence="12">The sequence shown here is derived from an EMBL/GenBank/DDBJ whole genome shotgun (WGS) entry which is preliminary data.</text>
</comment>
<keyword evidence="9" id="KW-0732">Signal</keyword>
<dbReference type="GO" id="GO:0006508">
    <property type="term" value="P:proteolysis"/>
    <property type="evidence" value="ECO:0007669"/>
    <property type="project" value="UniProtKB-KW"/>
</dbReference>
<dbReference type="PROSITE" id="PS00143">
    <property type="entry name" value="INSULINASE"/>
    <property type="match status" value="1"/>
</dbReference>
<protein>
    <submittedName>
        <fullName evidence="12">Peptidase M16</fullName>
    </submittedName>
</protein>
<keyword evidence="6" id="KW-0862">Zinc</keyword>
<dbReference type="RefSeq" id="WP_047002524.1">
    <property type="nucleotide sequence ID" value="NZ_LBHB01000001.1"/>
</dbReference>
<keyword evidence="13" id="KW-1185">Reference proteome</keyword>
<keyword evidence="7" id="KW-0482">Metalloprotease</keyword>
<dbReference type="Pfam" id="PF00675">
    <property type="entry name" value="Peptidase_M16"/>
    <property type="match status" value="1"/>
</dbReference>
<dbReference type="OrthoDB" id="9811314at2"/>
<feature type="domain" description="Peptidase M16 C-terminal" evidence="11">
    <location>
        <begin position="235"/>
        <end position="413"/>
    </location>
</feature>
<evidence type="ECO:0000256" key="5">
    <source>
        <dbReference type="ARBA" id="ARBA00022801"/>
    </source>
</evidence>
<feature type="domain" description="Peptidase M16 N-terminal" evidence="10">
    <location>
        <begin position="76"/>
        <end position="198"/>
    </location>
</feature>
<accession>A0A0G9MWJ9</accession>
<evidence type="ECO:0000256" key="8">
    <source>
        <dbReference type="RuleBase" id="RU004447"/>
    </source>
</evidence>
<reference evidence="12 13" key="1">
    <citation type="submission" date="2015-04" db="EMBL/GenBank/DDBJ databases">
        <title>The draft genome sequence of Erythrobacter luteus KA37.</title>
        <authorList>
            <person name="Zhuang L."/>
            <person name="Liu Y."/>
            <person name="Shao Z."/>
        </authorList>
    </citation>
    <scope>NUCLEOTIDE SEQUENCE [LARGE SCALE GENOMIC DNA]</scope>
    <source>
        <strain evidence="12 13">KA37</strain>
    </source>
</reference>